<evidence type="ECO:0000313" key="2">
    <source>
        <dbReference type="EMBL" id="KAL1208228.1"/>
    </source>
</evidence>
<comment type="caution">
    <text evidence="2">The sequence shown here is derived from an EMBL/GenBank/DDBJ whole genome shotgun (WGS) entry which is preliminary data.</text>
</comment>
<keyword evidence="2" id="KW-0547">Nucleotide-binding</keyword>
<dbReference type="AlphaFoldDB" id="A0ABD1AN97"/>
<keyword evidence="3" id="KW-1185">Reference proteome</keyword>
<keyword evidence="2" id="KW-0347">Helicase</keyword>
<reference evidence="2 3" key="1">
    <citation type="submission" date="2024-04" db="EMBL/GenBank/DDBJ databases">
        <title>Genome assembly C_amara_ONT_v2.</title>
        <authorList>
            <person name="Yant L."/>
            <person name="Moore C."/>
            <person name="Slenker M."/>
        </authorList>
    </citation>
    <scope>NUCLEOTIDE SEQUENCE [LARGE SCALE GENOMIC DNA]</scope>
    <source>
        <tissue evidence="2">Leaf</tissue>
    </source>
</reference>
<proteinExistence type="predicted"/>
<dbReference type="GO" id="GO:0004386">
    <property type="term" value="F:helicase activity"/>
    <property type="evidence" value="ECO:0007669"/>
    <property type="project" value="UniProtKB-KW"/>
</dbReference>
<evidence type="ECO:0000256" key="1">
    <source>
        <dbReference type="SAM" id="Phobius"/>
    </source>
</evidence>
<sequence length="68" mass="7501">MPSWIRALTKKYLNNSLTIDLVGDSDQKLADGITMFSITADSYGRASIIAPLVTVCFLYFALKLILVC</sequence>
<keyword evidence="2" id="KW-0067">ATP-binding</keyword>
<keyword evidence="1" id="KW-1133">Transmembrane helix</keyword>
<gene>
    <name evidence="2" type="ORF">V5N11_034944</name>
</gene>
<organism evidence="2 3">
    <name type="scientific">Cardamine amara subsp. amara</name>
    <dbReference type="NCBI Taxonomy" id="228776"/>
    <lineage>
        <taxon>Eukaryota</taxon>
        <taxon>Viridiplantae</taxon>
        <taxon>Streptophyta</taxon>
        <taxon>Embryophyta</taxon>
        <taxon>Tracheophyta</taxon>
        <taxon>Spermatophyta</taxon>
        <taxon>Magnoliopsida</taxon>
        <taxon>eudicotyledons</taxon>
        <taxon>Gunneridae</taxon>
        <taxon>Pentapetalae</taxon>
        <taxon>rosids</taxon>
        <taxon>malvids</taxon>
        <taxon>Brassicales</taxon>
        <taxon>Brassicaceae</taxon>
        <taxon>Cardamineae</taxon>
        <taxon>Cardamine</taxon>
    </lineage>
</organism>
<keyword evidence="1" id="KW-0812">Transmembrane</keyword>
<dbReference type="EMBL" id="JBANAX010000456">
    <property type="protein sequence ID" value="KAL1208228.1"/>
    <property type="molecule type" value="Genomic_DNA"/>
</dbReference>
<accession>A0ABD1AN97</accession>
<name>A0ABD1AN97_CARAN</name>
<dbReference type="Proteomes" id="UP001558713">
    <property type="component" value="Unassembled WGS sequence"/>
</dbReference>
<keyword evidence="2" id="KW-0378">Hydrolase</keyword>
<protein>
    <submittedName>
        <fullName evidence="2">DEAD-box ATP-dependent RNA helicase 9</fullName>
    </submittedName>
</protein>
<feature type="transmembrane region" description="Helical" evidence="1">
    <location>
        <begin position="46"/>
        <end position="66"/>
    </location>
</feature>
<keyword evidence="1" id="KW-0472">Membrane</keyword>
<evidence type="ECO:0000313" key="3">
    <source>
        <dbReference type="Proteomes" id="UP001558713"/>
    </source>
</evidence>